<comment type="caution">
    <text evidence="5">The sequence shown here is derived from an EMBL/GenBank/DDBJ whole genome shotgun (WGS) entry which is preliminary data.</text>
</comment>
<dbReference type="PROSITE" id="PS51318">
    <property type="entry name" value="TAT"/>
    <property type="match status" value="1"/>
</dbReference>
<feature type="domain" description="Solute-binding protein family 5" evidence="4">
    <location>
        <begin position="125"/>
        <end position="457"/>
    </location>
</feature>
<protein>
    <submittedName>
        <fullName evidence="5">ABC transporter substrate-binding protein</fullName>
    </submittedName>
</protein>
<dbReference type="PIRSF" id="PIRSF002741">
    <property type="entry name" value="MppA"/>
    <property type="match status" value="1"/>
</dbReference>
<dbReference type="GO" id="GO:0043190">
    <property type="term" value="C:ATP-binding cassette (ABC) transporter complex"/>
    <property type="evidence" value="ECO:0007669"/>
    <property type="project" value="InterPro"/>
</dbReference>
<keyword evidence="2" id="KW-0813">Transport</keyword>
<dbReference type="InterPro" id="IPR030678">
    <property type="entry name" value="Peptide/Ni-bd"/>
</dbReference>
<accession>A0A4R5DN28</accession>
<dbReference type="SUPFAM" id="SSF53850">
    <property type="entry name" value="Periplasmic binding protein-like II"/>
    <property type="match status" value="1"/>
</dbReference>
<evidence type="ECO:0000313" key="5">
    <source>
        <dbReference type="EMBL" id="TDE13524.1"/>
    </source>
</evidence>
<dbReference type="Pfam" id="PF00496">
    <property type="entry name" value="SBP_bac_5"/>
    <property type="match status" value="1"/>
</dbReference>
<keyword evidence="6" id="KW-1185">Reference proteome</keyword>
<keyword evidence="3" id="KW-0732">Signal</keyword>
<reference evidence="5 6" key="1">
    <citation type="submission" date="2019-03" db="EMBL/GenBank/DDBJ databases">
        <title>Draft genome sequences of novel Actinobacteria.</title>
        <authorList>
            <person name="Sahin N."/>
            <person name="Ay H."/>
            <person name="Saygin H."/>
        </authorList>
    </citation>
    <scope>NUCLEOTIDE SEQUENCE [LARGE SCALE GENOMIC DNA]</scope>
    <source>
        <strain evidence="5 6">5K138</strain>
    </source>
</reference>
<evidence type="ECO:0000259" key="4">
    <source>
        <dbReference type="Pfam" id="PF00496"/>
    </source>
</evidence>
<dbReference type="InterPro" id="IPR006311">
    <property type="entry name" value="TAT_signal"/>
</dbReference>
<dbReference type="CDD" id="cd00995">
    <property type="entry name" value="PBP2_NikA_DppA_OppA_like"/>
    <property type="match status" value="1"/>
</dbReference>
<dbReference type="InterPro" id="IPR039424">
    <property type="entry name" value="SBP_5"/>
</dbReference>
<comment type="similarity">
    <text evidence="1">Belongs to the bacterial solute-binding protein 5 family.</text>
</comment>
<evidence type="ECO:0000256" key="3">
    <source>
        <dbReference type="ARBA" id="ARBA00022729"/>
    </source>
</evidence>
<evidence type="ECO:0000256" key="1">
    <source>
        <dbReference type="ARBA" id="ARBA00005695"/>
    </source>
</evidence>
<dbReference type="AlphaFoldDB" id="A0A4R5DN28"/>
<dbReference type="PANTHER" id="PTHR30290">
    <property type="entry name" value="PERIPLASMIC BINDING COMPONENT OF ABC TRANSPORTER"/>
    <property type="match status" value="1"/>
</dbReference>
<dbReference type="Gene3D" id="3.90.76.10">
    <property type="entry name" value="Dipeptide-binding Protein, Domain 1"/>
    <property type="match status" value="1"/>
</dbReference>
<organism evidence="5 6">
    <name type="scientific">Jiangella asiatica</name>
    <dbReference type="NCBI Taxonomy" id="2530372"/>
    <lineage>
        <taxon>Bacteria</taxon>
        <taxon>Bacillati</taxon>
        <taxon>Actinomycetota</taxon>
        <taxon>Actinomycetes</taxon>
        <taxon>Jiangellales</taxon>
        <taxon>Jiangellaceae</taxon>
        <taxon>Jiangella</taxon>
    </lineage>
</organism>
<evidence type="ECO:0000313" key="6">
    <source>
        <dbReference type="Proteomes" id="UP000294739"/>
    </source>
</evidence>
<dbReference type="GO" id="GO:0015833">
    <property type="term" value="P:peptide transport"/>
    <property type="evidence" value="ECO:0007669"/>
    <property type="project" value="TreeGrafter"/>
</dbReference>
<dbReference type="InterPro" id="IPR000914">
    <property type="entry name" value="SBP_5_dom"/>
</dbReference>
<dbReference type="OrthoDB" id="9046151at2"/>
<gene>
    <name evidence="5" type="ORF">E1269_05700</name>
</gene>
<dbReference type="InParanoid" id="A0A4R5DN28"/>
<sequence>MATFGAPPLMSGGSHMTRFTNDDGFAALWSDALSRRQLLRAAGVGLAVVGLGGTVGACTAEAPAGDNAGEGGNSPGSTSAQLRTAMANTFSDLDPTTASAVGTIAINRFVYESLYRLDPFPPRAELSPELATELPREVDPTTYRIPLRTDAVFHDGTALTADDIVFTIERIKDPAAGSLFARFFEIVQSVQAVGEHEVEIILTQPTTLLAQRLVLVKGMSRRAIESSPEALTVTPVGTGPYRVASVVSGQEVSMTLFEDYTGPASVSFHELTVNVTVDGNARVSGLRSGQTRVIEDVPSSSFESLAATDGIEVEGATGDHQTGLLFHCGKPPFDDVRVRQAVLFAIDRDTITQTSFFGHATPAWDGVITPDNPEYAAPDLVYRYDPEHARTLLAEAGYAAGGVPIDFLAGNLEFLASQTPIIEENLRAVGFEPNVIPGELESLYSRVTEGTYNLFLIKSDTAALGATDAEFLLRWSFYGSLPREFLYWNTPERDRVEQLLDLALTTADAAERSTALAEAQNILQTQAPLGRLHRADYLTGWSSTLQGFRPLPTSGVELDGVTG</sequence>
<dbReference type="Gene3D" id="3.10.105.10">
    <property type="entry name" value="Dipeptide-binding Protein, Domain 3"/>
    <property type="match status" value="1"/>
</dbReference>
<dbReference type="GO" id="GO:1904680">
    <property type="term" value="F:peptide transmembrane transporter activity"/>
    <property type="evidence" value="ECO:0007669"/>
    <property type="project" value="TreeGrafter"/>
</dbReference>
<dbReference type="Proteomes" id="UP000294739">
    <property type="component" value="Unassembled WGS sequence"/>
</dbReference>
<dbReference type="EMBL" id="SMKZ01000005">
    <property type="protein sequence ID" value="TDE13524.1"/>
    <property type="molecule type" value="Genomic_DNA"/>
</dbReference>
<name>A0A4R5DN28_9ACTN</name>
<dbReference type="Gene3D" id="3.40.190.10">
    <property type="entry name" value="Periplasmic binding protein-like II"/>
    <property type="match status" value="1"/>
</dbReference>
<dbReference type="PANTHER" id="PTHR30290:SF9">
    <property type="entry name" value="OLIGOPEPTIDE-BINDING PROTEIN APPA"/>
    <property type="match status" value="1"/>
</dbReference>
<dbReference type="GO" id="GO:0042597">
    <property type="term" value="C:periplasmic space"/>
    <property type="evidence" value="ECO:0007669"/>
    <property type="project" value="UniProtKB-ARBA"/>
</dbReference>
<evidence type="ECO:0000256" key="2">
    <source>
        <dbReference type="ARBA" id="ARBA00022448"/>
    </source>
</evidence>
<proteinExistence type="inferred from homology"/>